<keyword evidence="4" id="KW-1185">Reference proteome</keyword>
<accession>A0A5P8KFG9</accession>
<evidence type="ECO:0008006" key="5">
    <source>
        <dbReference type="Google" id="ProtNLM"/>
    </source>
</evidence>
<keyword evidence="1" id="KW-1133">Transmembrane helix</keyword>
<evidence type="ECO:0000313" key="4">
    <source>
        <dbReference type="Proteomes" id="UP000327294"/>
    </source>
</evidence>
<feature type="signal peptide" evidence="2">
    <location>
        <begin position="1"/>
        <end position="26"/>
    </location>
</feature>
<dbReference type="RefSeq" id="WP_152173087.1">
    <property type="nucleotide sequence ID" value="NZ_CP045096.1"/>
</dbReference>
<dbReference type="KEGG" id="sphv:F9278_42505"/>
<dbReference type="Proteomes" id="UP000327294">
    <property type="component" value="Chromosome"/>
</dbReference>
<sequence length="163" mass="15821">MRTTSVLAASAAAVALVGVAAPTAAAWDQPSKVTAAPNVIARGGQLVLTVGGGDACAIAGSTIGSNAFPTTNLTSMGGTTASATVRVNSDAAPGSYSVTTNCEGKRKTFTGVFTVIGGVRGGLGGSTSTGATSTDIAIGGGLVTAAVVGGGVFWMRRRSENRI</sequence>
<reference evidence="3 4" key="1">
    <citation type="submission" date="2019-10" db="EMBL/GenBank/DDBJ databases">
        <title>Streptomyces sp. strain GY16 isolated from leaves of Broussonetia papyrifera.</title>
        <authorList>
            <person name="Mo P."/>
        </authorList>
    </citation>
    <scope>NUCLEOTIDE SEQUENCE [LARGE SCALE GENOMIC DNA]</scope>
    <source>
        <strain evidence="3 4">GY16</strain>
    </source>
</reference>
<proteinExistence type="predicted"/>
<protein>
    <recommendedName>
        <fullName evidence="5">Integral membrane protein</fullName>
    </recommendedName>
</protein>
<keyword evidence="1" id="KW-0812">Transmembrane</keyword>
<evidence type="ECO:0000256" key="2">
    <source>
        <dbReference type="SAM" id="SignalP"/>
    </source>
</evidence>
<feature type="transmembrane region" description="Helical" evidence="1">
    <location>
        <begin position="136"/>
        <end position="155"/>
    </location>
</feature>
<dbReference type="AlphaFoldDB" id="A0A5P8KFG9"/>
<evidence type="ECO:0000256" key="1">
    <source>
        <dbReference type="SAM" id="Phobius"/>
    </source>
</evidence>
<dbReference type="EMBL" id="CP045096">
    <property type="protein sequence ID" value="QFR01761.1"/>
    <property type="molecule type" value="Genomic_DNA"/>
</dbReference>
<name>A0A5P8KFG9_9ACTN</name>
<evidence type="ECO:0000313" key="3">
    <source>
        <dbReference type="EMBL" id="QFR01761.1"/>
    </source>
</evidence>
<keyword evidence="1" id="KW-0472">Membrane</keyword>
<keyword evidence="2" id="KW-0732">Signal</keyword>
<feature type="chain" id="PRO_5024938581" description="Integral membrane protein" evidence="2">
    <location>
        <begin position="27"/>
        <end position="163"/>
    </location>
</feature>
<gene>
    <name evidence="3" type="ORF">F9278_42505</name>
</gene>
<organism evidence="3 4">
    <name type="scientific">Streptomyces phaeolivaceus</name>
    <dbReference type="NCBI Taxonomy" id="2653200"/>
    <lineage>
        <taxon>Bacteria</taxon>
        <taxon>Bacillati</taxon>
        <taxon>Actinomycetota</taxon>
        <taxon>Actinomycetes</taxon>
        <taxon>Kitasatosporales</taxon>
        <taxon>Streptomycetaceae</taxon>
        <taxon>Streptomyces</taxon>
    </lineage>
</organism>